<gene>
    <name evidence="5" type="ORF">B7O87_07220</name>
</gene>
<dbReference type="InterPro" id="IPR024060">
    <property type="entry name" value="Ureidoglycolate_lyase_dom_sf"/>
</dbReference>
<dbReference type="GO" id="GO:0050385">
    <property type="term" value="F:ureidoglycolate lyase activity"/>
    <property type="evidence" value="ECO:0007669"/>
    <property type="project" value="UniProtKB-EC"/>
</dbReference>
<evidence type="ECO:0000256" key="1">
    <source>
        <dbReference type="ARBA" id="ARBA00011738"/>
    </source>
</evidence>
<dbReference type="AlphaFoldDB" id="A0A1X4G7Q4"/>
<evidence type="ECO:0000313" key="6">
    <source>
        <dbReference type="Proteomes" id="UP000192997"/>
    </source>
</evidence>
<reference evidence="6" key="1">
    <citation type="submission" date="2017-04" db="EMBL/GenBank/DDBJ databases">
        <authorList>
            <person name="Abreu V.A."/>
            <person name="Popin R.V."/>
            <person name="Rigonato J."/>
            <person name="Andreote A.P."/>
            <person name="Schaker P.C."/>
            <person name="Hoff-Risseti C."/>
            <person name="Alvarenga D.O."/>
            <person name="Varani A.M."/>
            <person name="Fiore M.F."/>
        </authorList>
    </citation>
    <scope>NUCLEOTIDE SEQUENCE [LARGE SCALE GENOMIC DNA]</scope>
    <source>
        <strain evidence="6">CENA303</strain>
    </source>
</reference>
<keyword evidence="3" id="KW-0456">Lyase</keyword>
<comment type="subunit">
    <text evidence="1">Homodimer.</text>
</comment>
<evidence type="ECO:0000313" key="5">
    <source>
        <dbReference type="EMBL" id="OSO91864.1"/>
    </source>
</evidence>
<accession>A0A1X4G7Q4</accession>
<keyword evidence="5" id="KW-0378">Hydrolase</keyword>
<dbReference type="Proteomes" id="UP000192997">
    <property type="component" value="Unassembled WGS sequence"/>
</dbReference>
<evidence type="ECO:0000256" key="2">
    <source>
        <dbReference type="ARBA" id="ARBA00022631"/>
    </source>
</evidence>
<dbReference type="GO" id="GO:0006144">
    <property type="term" value="P:purine nucleobase metabolic process"/>
    <property type="evidence" value="ECO:0007669"/>
    <property type="project" value="UniProtKB-KW"/>
</dbReference>
<dbReference type="PANTHER" id="PTHR35721:SF1">
    <property type="entry name" value="UREIDOGLYCOLATE HYDROLASE"/>
    <property type="match status" value="1"/>
</dbReference>
<dbReference type="SUPFAM" id="SSF51182">
    <property type="entry name" value="RmlC-like cupins"/>
    <property type="match status" value="1"/>
</dbReference>
<dbReference type="PANTHER" id="PTHR35721">
    <property type="entry name" value="UREIDOGLYCOLATE HYDROLASE"/>
    <property type="match status" value="1"/>
</dbReference>
<dbReference type="InterPro" id="IPR011051">
    <property type="entry name" value="RmlC_Cupin_sf"/>
</dbReference>
<comment type="caution">
    <text evidence="5">The sequence shown here is derived from an EMBL/GenBank/DDBJ whole genome shotgun (WGS) entry which is preliminary data.</text>
</comment>
<name>A0A1X4G7Q4_9CYAN</name>
<keyword evidence="2" id="KW-0659">Purine metabolism</keyword>
<comment type="catalytic activity">
    <reaction evidence="4">
        <text>(S)-ureidoglycolate = urea + glyoxylate</text>
        <dbReference type="Rhea" id="RHEA:11304"/>
        <dbReference type="ChEBI" id="CHEBI:16199"/>
        <dbReference type="ChEBI" id="CHEBI:36655"/>
        <dbReference type="ChEBI" id="CHEBI:57296"/>
        <dbReference type="EC" id="4.3.2.3"/>
    </reaction>
</comment>
<protein>
    <submittedName>
        <fullName evidence="5">Ureidoglycolate hydrolase</fullName>
    </submittedName>
</protein>
<dbReference type="Gene3D" id="2.60.120.480">
    <property type="entry name" value="Ureidoglycolate hydrolase"/>
    <property type="match status" value="1"/>
</dbReference>
<dbReference type="InterPro" id="IPR007247">
    <property type="entry name" value="Ureidogly_lyase"/>
</dbReference>
<dbReference type="GO" id="GO:0000256">
    <property type="term" value="P:allantoin catabolic process"/>
    <property type="evidence" value="ECO:0007669"/>
    <property type="project" value="InterPro"/>
</dbReference>
<dbReference type="EMBL" id="NBYN01000040">
    <property type="protein sequence ID" value="OSO91864.1"/>
    <property type="molecule type" value="Genomic_DNA"/>
</dbReference>
<proteinExistence type="predicted"/>
<evidence type="ECO:0000256" key="4">
    <source>
        <dbReference type="ARBA" id="ARBA00047684"/>
    </source>
</evidence>
<dbReference type="Pfam" id="PF04115">
    <property type="entry name" value="Ureidogly_lyase"/>
    <property type="match status" value="1"/>
</dbReference>
<organism evidence="5 6">
    <name type="scientific">Cylindrospermopsis raciborskii CENA303</name>
    <dbReference type="NCBI Taxonomy" id="1170769"/>
    <lineage>
        <taxon>Bacteria</taxon>
        <taxon>Bacillati</taxon>
        <taxon>Cyanobacteriota</taxon>
        <taxon>Cyanophyceae</taxon>
        <taxon>Nostocales</taxon>
        <taxon>Aphanizomenonaceae</taxon>
        <taxon>Cylindrospermopsis</taxon>
    </lineage>
</organism>
<evidence type="ECO:0000256" key="3">
    <source>
        <dbReference type="ARBA" id="ARBA00023239"/>
    </source>
</evidence>
<dbReference type="GO" id="GO:0004848">
    <property type="term" value="F:ureidoglycolate hydrolase activity"/>
    <property type="evidence" value="ECO:0007669"/>
    <property type="project" value="InterPro"/>
</dbReference>
<sequence length="185" mass="21603">MRRFLEAAIIFLNLYLVEYFVNTAVKLRELIAQFITPESFQPYGQVIFPCEDDKIFDYTDAQLSLENGITRFYIMRLKNQGTGFHKITRHVECTQCLGSLEGKDWFMAVCPPDNNTREPILDKLVVFHIPGNCFIKLEVGTWHAGPYFYHDFVDFYNLELSNTNLVDHFTHDFLKTNGLTFQIVL</sequence>